<evidence type="ECO:0000256" key="1">
    <source>
        <dbReference type="SAM" id="Phobius"/>
    </source>
</evidence>
<evidence type="ECO:0000313" key="2">
    <source>
        <dbReference type="EMBL" id="MFD1122518.1"/>
    </source>
</evidence>
<feature type="transmembrane region" description="Helical" evidence="1">
    <location>
        <begin position="65"/>
        <end position="84"/>
    </location>
</feature>
<keyword evidence="1" id="KW-1133">Transmembrane helix</keyword>
<dbReference type="Proteomes" id="UP001597206">
    <property type="component" value="Unassembled WGS sequence"/>
</dbReference>
<evidence type="ECO:0000313" key="3">
    <source>
        <dbReference type="Proteomes" id="UP001597206"/>
    </source>
</evidence>
<name>A0ABW3PDJ4_9PROT</name>
<keyword evidence="1" id="KW-0812">Transmembrane</keyword>
<accession>A0ABW3PDJ4</accession>
<comment type="caution">
    <text evidence="2">The sequence shown here is derived from an EMBL/GenBank/DDBJ whole genome shotgun (WGS) entry which is preliminary data.</text>
</comment>
<proteinExistence type="predicted"/>
<feature type="transmembrane region" description="Helical" evidence="1">
    <location>
        <begin position="38"/>
        <end position="58"/>
    </location>
</feature>
<protein>
    <submittedName>
        <fullName evidence="2">Uncharacterized protein</fullName>
    </submittedName>
</protein>
<feature type="transmembrane region" description="Helical" evidence="1">
    <location>
        <begin position="96"/>
        <end position="117"/>
    </location>
</feature>
<keyword evidence="3" id="KW-1185">Reference proteome</keyword>
<gene>
    <name evidence="2" type="ORF">ACFQ2T_08395</name>
</gene>
<sequence>MLRVIAAFLIAPALAITFMCVLFGVSAPADTLVVSLMIAYLTYPFVMVIGLPLFWLLYTKQWLGLKTSMLAAGVCAAIAFAFMLSPLDNQERLRQIYGHGLFIFASAMVGGCLFWLIGVRNNPALKNPGQNGYAA</sequence>
<dbReference type="EMBL" id="JBHTLN010000001">
    <property type="protein sequence ID" value="MFD1122518.1"/>
    <property type="molecule type" value="Genomic_DNA"/>
</dbReference>
<organism evidence="2 3">
    <name type="scientific">Methylophilus flavus</name>
    <dbReference type="NCBI Taxonomy" id="640084"/>
    <lineage>
        <taxon>Bacteria</taxon>
        <taxon>Pseudomonadati</taxon>
        <taxon>Pseudomonadota</taxon>
        <taxon>Betaproteobacteria</taxon>
        <taxon>Nitrosomonadales</taxon>
        <taxon>Methylophilaceae</taxon>
        <taxon>Methylophilus</taxon>
    </lineage>
</organism>
<keyword evidence="1" id="KW-0472">Membrane</keyword>
<reference evidence="3" key="1">
    <citation type="journal article" date="2019" name="Int. J. Syst. Evol. Microbiol.">
        <title>The Global Catalogue of Microorganisms (GCM) 10K type strain sequencing project: providing services to taxonomists for standard genome sequencing and annotation.</title>
        <authorList>
            <consortium name="The Broad Institute Genomics Platform"/>
            <consortium name="The Broad Institute Genome Sequencing Center for Infectious Disease"/>
            <person name="Wu L."/>
            <person name="Ma J."/>
        </authorList>
    </citation>
    <scope>NUCLEOTIDE SEQUENCE [LARGE SCALE GENOMIC DNA]</scope>
    <source>
        <strain evidence="3">CCUG 58411</strain>
    </source>
</reference>
<dbReference type="RefSeq" id="WP_379033040.1">
    <property type="nucleotide sequence ID" value="NZ_JBHTLN010000001.1"/>
</dbReference>